<dbReference type="Proteomes" id="UP001595900">
    <property type="component" value="Unassembled WGS sequence"/>
</dbReference>
<evidence type="ECO:0000259" key="2">
    <source>
        <dbReference type="Pfam" id="PF00350"/>
    </source>
</evidence>
<dbReference type="Pfam" id="PF00350">
    <property type="entry name" value="Dynamin_N"/>
    <property type="match status" value="1"/>
</dbReference>
<feature type="region of interest" description="Disordered" evidence="1">
    <location>
        <begin position="545"/>
        <end position="568"/>
    </location>
</feature>
<dbReference type="EMBL" id="JBHSCN010000003">
    <property type="protein sequence ID" value="MFC4242911.1"/>
    <property type="molecule type" value="Genomic_DNA"/>
</dbReference>
<dbReference type="RefSeq" id="WP_390227865.1">
    <property type="nucleotide sequence ID" value="NZ_JBHSCN010000003.1"/>
</dbReference>
<dbReference type="PANTHER" id="PTHR43681">
    <property type="entry name" value="TRANSMEMBRANE GTPASE FZO"/>
    <property type="match status" value="1"/>
</dbReference>
<feature type="region of interest" description="Disordered" evidence="1">
    <location>
        <begin position="441"/>
        <end position="469"/>
    </location>
</feature>
<dbReference type="InterPro" id="IPR045063">
    <property type="entry name" value="Dynamin_N"/>
</dbReference>
<name>A0ABV8Q3P3_9MICO</name>
<organism evidence="3 4">
    <name type="scientific">Gryllotalpicola reticulitermitis</name>
    <dbReference type="NCBI Taxonomy" id="1184153"/>
    <lineage>
        <taxon>Bacteria</taxon>
        <taxon>Bacillati</taxon>
        <taxon>Actinomycetota</taxon>
        <taxon>Actinomycetes</taxon>
        <taxon>Micrococcales</taxon>
        <taxon>Microbacteriaceae</taxon>
        <taxon>Gryllotalpicola</taxon>
    </lineage>
</organism>
<dbReference type="PANTHER" id="PTHR43681:SF1">
    <property type="entry name" value="SARCALUMENIN"/>
    <property type="match status" value="1"/>
</dbReference>
<dbReference type="InterPro" id="IPR027417">
    <property type="entry name" value="P-loop_NTPase"/>
</dbReference>
<dbReference type="Gene3D" id="3.40.50.300">
    <property type="entry name" value="P-loop containing nucleotide triphosphate hydrolases"/>
    <property type="match status" value="1"/>
</dbReference>
<dbReference type="InterPro" id="IPR051943">
    <property type="entry name" value="TRAFAC_Dynamin-like_GTPase"/>
</dbReference>
<dbReference type="CDD" id="cd09912">
    <property type="entry name" value="DLP_2"/>
    <property type="match status" value="1"/>
</dbReference>
<evidence type="ECO:0000313" key="4">
    <source>
        <dbReference type="Proteomes" id="UP001595900"/>
    </source>
</evidence>
<sequence length="785" mass="84671">MRDALQKYRDLRLELGDVVRAQLHLARERRDPVLEASVRELLVRLARDRFTVAVAGQFSRGKTTLLNALLGAEYLPTGALPLTSVLTRIEYGSNTDASYRRRGSDIDLPVPLADVPQLVARQSARRTEEQITAVNIRIPAELLRLGISFVDTPGVGGIDAATSAITMGFLAEADAIVFVTSADSAINDTDLRLLEQFPATAHLFCVVNKRDLVTPQEAEEVTAAVREVLSAHRPPDTTEVAALSALHGIQSAHSLDSHADDGGIGGFRTRLADFVTTMRAPLTLSNVREASERLARTQGTLLTLAQRYATAGPEEQASVRSRIADARAFAARTQAETLNRVRTRLQEHVEALWNAPDWLADVAALGGATDGDVENWVAARTGRFTEEAVRAASPELAGLAGTTTTPLEAALSMLTQPRAAREASASERALHAPWVPASLPSISPPRLAGPAAASDESRWPGHERRAAERREEEVEQFLARFRDGLDAQAEQWLRMLEAETRQRTREEAARLDAYLATPVSRAQLDALTRAETHLTDLAATLAASTAETTGPRGTVGAAETNDEPDALDVPDGSAIDGHREIGCVVCGRQRAALVEDLSQRQFGLATREADQIALAHAQGLCPAHTWSYASMTSPLGISAAFASLAEATAKALTNSLQHGGALPDVIDPDPRSCPVCAAILQAESAALRELHEGDTVCLRHLARAAESGVSRPLVEAFTRELAETLTRHAQDMRSYALKREALTRSLLTAEESRAYRETLMLLAADPALAMPLSTASERDEISFER</sequence>
<feature type="domain" description="Dynamin N-terminal" evidence="2">
    <location>
        <begin position="52"/>
        <end position="196"/>
    </location>
</feature>
<evidence type="ECO:0000313" key="3">
    <source>
        <dbReference type="EMBL" id="MFC4242911.1"/>
    </source>
</evidence>
<protein>
    <submittedName>
        <fullName evidence="3">Dynamin family protein</fullName>
    </submittedName>
</protein>
<accession>A0ABV8Q3P3</accession>
<gene>
    <name evidence="3" type="ORF">ACFOYW_05970</name>
</gene>
<feature type="compositionally biased region" description="Basic and acidic residues" evidence="1">
    <location>
        <begin position="455"/>
        <end position="469"/>
    </location>
</feature>
<comment type="caution">
    <text evidence="3">The sequence shown here is derived from an EMBL/GenBank/DDBJ whole genome shotgun (WGS) entry which is preliminary data.</text>
</comment>
<dbReference type="SUPFAM" id="SSF52540">
    <property type="entry name" value="P-loop containing nucleoside triphosphate hydrolases"/>
    <property type="match status" value="1"/>
</dbReference>
<proteinExistence type="predicted"/>
<reference evidence="4" key="1">
    <citation type="journal article" date="2019" name="Int. J. Syst. Evol. Microbiol.">
        <title>The Global Catalogue of Microorganisms (GCM) 10K type strain sequencing project: providing services to taxonomists for standard genome sequencing and annotation.</title>
        <authorList>
            <consortium name="The Broad Institute Genomics Platform"/>
            <consortium name="The Broad Institute Genome Sequencing Center for Infectious Disease"/>
            <person name="Wu L."/>
            <person name="Ma J."/>
        </authorList>
    </citation>
    <scope>NUCLEOTIDE SEQUENCE [LARGE SCALE GENOMIC DNA]</scope>
    <source>
        <strain evidence="4">CGMCC 1.10363</strain>
    </source>
</reference>
<keyword evidence="4" id="KW-1185">Reference proteome</keyword>
<evidence type="ECO:0000256" key="1">
    <source>
        <dbReference type="SAM" id="MobiDB-lite"/>
    </source>
</evidence>